<feature type="transmembrane region" description="Helical" evidence="11">
    <location>
        <begin position="654"/>
        <end position="673"/>
    </location>
</feature>
<gene>
    <name evidence="16" type="ORF">GCM10022402_00430</name>
</gene>
<evidence type="ECO:0000256" key="3">
    <source>
        <dbReference type="ARBA" id="ARBA00022449"/>
    </source>
</evidence>
<dbReference type="InterPro" id="IPR050616">
    <property type="entry name" value="CPA3_Na-H_Antiporter_A"/>
</dbReference>
<protein>
    <submittedName>
        <fullName evidence="16">Na+/H+ antiporter subunit A</fullName>
    </submittedName>
</protein>
<dbReference type="Pfam" id="PF00662">
    <property type="entry name" value="Proton_antipo_N"/>
    <property type="match status" value="1"/>
</dbReference>
<feature type="transmembrane region" description="Helical" evidence="11">
    <location>
        <begin position="409"/>
        <end position="433"/>
    </location>
</feature>
<feature type="region of interest" description="Disordered" evidence="10">
    <location>
        <begin position="778"/>
        <end position="827"/>
    </location>
</feature>
<evidence type="ECO:0000259" key="15">
    <source>
        <dbReference type="Pfam" id="PF20501"/>
    </source>
</evidence>
<evidence type="ECO:0000256" key="6">
    <source>
        <dbReference type="ARBA" id="ARBA00022989"/>
    </source>
</evidence>
<feature type="domain" description="MrpA C-terminal/MbhE" evidence="15">
    <location>
        <begin position="694"/>
        <end position="766"/>
    </location>
</feature>
<feature type="transmembrane region" description="Helical" evidence="11">
    <location>
        <begin position="454"/>
        <end position="475"/>
    </location>
</feature>
<dbReference type="InterPro" id="IPR046806">
    <property type="entry name" value="MrpA_C/MbhE"/>
</dbReference>
<feature type="transmembrane region" description="Helical" evidence="11">
    <location>
        <begin position="107"/>
        <end position="125"/>
    </location>
</feature>
<proteinExistence type="predicted"/>
<dbReference type="PRINTS" id="PR01434">
    <property type="entry name" value="NADHDHGNASE5"/>
</dbReference>
<keyword evidence="5 9" id="KW-0812">Transmembrane</keyword>
<feature type="transmembrane region" description="Helical" evidence="11">
    <location>
        <begin position="202"/>
        <end position="218"/>
    </location>
</feature>
<feature type="transmembrane region" description="Helical" evidence="11">
    <location>
        <begin position="366"/>
        <end position="389"/>
    </location>
</feature>
<feature type="transmembrane region" description="Helical" evidence="11">
    <location>
        <begin position="225"/>
        <end position="249"/>
    </location>
</feature>
<evidence type="ECO:0000256" key="11">
    <source>
        <dbReference type="SAM" id="Phobius"/>
    </source>
</evidence>
<keyword evidence="4" id="KW-1003">Cell membrane</keyword>
<feature type="transmembrane region" description="Helical" evidence="11">
    <location>
        <begin position="748"/>
        <end position="768"/>
    </location>
</feature>
<feature type="transmembrane region" description="Helical" evidence="11">
    <location>
        <begin position="693"/>
        <end position="711"/>
    </location>
</feature>
<dbReference type="InterPro" id="IPR001750">
    <property type="entry name" value="ND/Mrp_TM"/>
</dbReference>
<dbReference type="PANTHER" id="PTHR43373">
    <property type="entry name" value="NA(+)/H(+) ANTIPORTER SUBUNIT"/>
    <property type="match status" value="1"/>
</dbReference>
<keyword evidence="8 11" id="KW-0472">Membrane</keyword>
<evidence type="ECO:0000256" key="7">
    <source>
        <dbReference type="ARBA" id="ARBA00023065"/>
    </source>
</evidence>
<name>A0ABP7ETE6_9ACTN</name>
<evidence type="ECO:0000256" key="8">
    <source>
        <dbReference type="ARBA" id="ARBA00023136"/>
    </source>
</evidence>
<evidence type="ECO:0000256" key="10">
    <source>
        <dbReference type="SAM" id="MobiDB-lite"/>
    </source>
</evidence>
<feature type="compositionally biased region" description="Acidic residues" evidence="10">
    <location>
        <begin position="778"/>
        <end position="789"/>
    </location>
</feature>
<accession>A0ABP7ETE6</accession>
<dbReference type="Pfam" id="PF13244">
    <property type="entry name" value="MbhD"/>
    <property type="match status" value="1"/>
</dbReference>
<feature type="transmembrane region" description="Helical" evidence="11">
    <location>
        <begin position="131"/>
        <end position="149"/>
    </location>
</feature>
<feature type="domain" description="NADH-Ubiquinone oxidoreductase (complex I) chain 5 N-terminal" evidence="13">
    <location>
        <begin position="63"/>
        <end position="100"/>
    </location>
</feature>
<dbReference type="Proteomes" id="UP001500908">
    <property type="component" value="Unassembled WGS sequence"/>
</dbReference>
<feature type="transmembrane region" description="Helical" evidence="11">
    <location>
        <begin position="161"/>
        <end position="182"/>
    </location>
</feature>
<keyword evidence="3" id="KW-0050">Antiport</keyword>
<feature type="transmembrane region" description="Helical" evidence="11">
    <location>
        <begin position="495"/>
        <end position="518"/>
    </location>
</feature>
<dbReference type="RefSeq" id="WP_344966174.1">
    <property type="nucleotide sequence ID" value="NZ_BAABDD010000001.1"/>
</dbReference>
<comment type="caution">
    <text evidence="16">The sequence shown here is derived from an EMBL/GenBank/DDBJ whole genome shotgun (WGS) entry which is preliminary data.</text>
</comment>
<feature type="transmembrane region" description="Helical" evidence="11">
    <location>
        <begin position="631"/>
        <end position="648"/>
    </location>
</feature>
<dbReference type="EMBL" id="BAABDD010000001">
    <property type="protein sequence ID" value="GAA3723709.1"/>
    <property type="molecule type" value="Genomic_DNA"/>
</dbReference>
<keyword evidence="6 11" id="KW-1133">Transmembrane helix</keyword>
<feature type="transmembrane region" description="Helical" evidence="11">
    <location>
        <begin position="76"/>
        <end position="100"/>
    </location>
</feature>
<reference evidence="17" key="1">
    <citation type="journal article" date="2019" name="Int. J. Syst. Evol. Microbiol.">
        <title>The Global Catalogue of Microorganisms (GCM) 10K type strain sequencing project: providing services to taxonomists for standard genome sequencing and annotation.</title>
        <authorList>
            <consortium name="The Broad Institute Genomics Platform"/>
            <consortium name="The Broad Institute Genome Sequencing Center for Infectious Disease"/>
            <person name="Wu L."/>
            <person name="Ma J."/>
        </authorList>
    </citation>
    <scope>NUCLEOTIDE SEQUENCE [LARGE SCALE GENOMIC DNA]</scope>
    <source>
        <strain evidence="17">JCM 17137</strain>
    </source>
</reference>
<evidence type="ECO:0000256" key="1">
    <source>
        <dbReference type="ARBA" id="ARBA00004651"/>
    </source>
</evidence>
<evidence type="ECO:0000256" key="4">
    <source>
        <dbReference type="ARBA" id="ARBA00022475"/>
    </source>
</evidence>
<evidence type="ECO:0000256" key="9">
    <source>
        <dbReference type="RuleBase" id="RU000320"/>
    </source>
</evidence>
<feature type="transmembrane region" description="Helical" evidence="11">
    <location>
        <begin position="24"/>
        <end position="44"/>
    </location>
</feature>
<feature type="compositionally biased region" description="Low complexity" evidence="10">
    <location>
        <begin position="795"/>
        <end position="827"/>
    </location>
</feature>
<keyword evidence="2" id="KW-0813">Transport</keyword>
<evidence type="ECO:0000313" key="16">
    <source>
        <dbReference type="EMBL" id="GAA3723709.1"/>
    </source>
</evidence>
<evidence type="ECO:0000256" key="5">
    <source>
        <dbReference type="ARBA" id="ARBA00022692"/>
    </source>
</evidence>
<evidence type="ECO:0000259" key="14">
    <source>
        <dbReference type="Pfam" id="PF13244"/>
    </source>
</evidence>
<keyword evidence="17" id="KW-1185">Reference proteome</keyword>
<dbReference type="Pfam" id="PF00361">
    <property type="entry name" value="Proton_antipo_M"/>
    <property type="match status" value="1"/>
</dbReference>
<dbReference type="PANTHER" id="PTHR43373:SF1">
    <property type="entry name" value="NA(+)_H(+) ANTIPORTER SUBUNIT A"/>
    <property type="match status" value="1"/>
</dbReference>
<sequence>MLLPYLIVSHAVVAVLVPWLVRAIGARAFLVASLPLAASAVWALTQSSDLLAGNEVTASVAWIPALGITLDFRLDALALTMVLLVSGVGTVIFCYGAAYFPARERALGRLVASMAVFAGAMLGVVTTDNLFALYVFWELTSVSSFLLIAHNDRKEHARRSAIQALIVTAGFGLLMLIGFVLLGHIGGTYRISALLAAPPVDSPWLPVALVLVLAGAFAKSAQAPLHFWLPAAMVAPTPVSAYLHAAAMVKGGVYLVARLAPGFADVDPWRALVLTAGLATMVIGGWRALRQDDLKLLLAYGTVSQLGFLTLLAGTGTHVAALATEGVLLAHGLFKSTLFLVVGIIDHKAGTRSISGLSGLWRRTPVLALASLAAAASMAGLPPLLGFVAKEAALAAYLPGHLGSLPRSAATLVLIGVVVASILTFAYSARFLWGAFADKETVAERRFPAPSAAFLAAPVVLSAAGLLLGVLPFLVDPIAQRYADAYTGASYHLELWHGLTPALGVSTLIVAAGVVMFIQRDRVARAQKALPRWPEAEAVYNLAIHGIFTVGLRVTRRAQSGSLPVYLGIILATMLALPGVRLLMAIIGQEVDYPQPSEGLRLWDNPLELVVALILIVTAVATVREHRRFPALILISAMGFGIAGLFVLHGAPDLALTVVLVETLATIILVFVLRRLPAVFPTRPDGWGKRLTALLCAAAGTFVAVSLWLMTHARTDAPVSRGFAERAEEAGGQNLVNMILADFRALDTFGEIVVLVTAAIAVASLVLLNRRDRVVEAPDADLDTTEEEAAPPGAPAAGAATASSTTQEASAAGSGSADTAPPDQESR</sequence>
<organism evidence="16 17">
    <name type="scientific">Salinactinospora qingdaonensis</name>
    <dbReference type="NCBI Taxonomy" id="702744"/>
    <lineage>
        <taxon>Bacteria</taxon>
        <taxon>Bacillati</taxon>
        <taxon>Actinomycetota</taxon>
        <taxon>Actinomycetes</taxon>
        <taxon>Streptosporangiales</taxon>
        <taxon>Nocardiopsidaceae</taxon>
        <taxon>Salinactinospora</taxon>
    </lineage>
</organism>
<dbReference type="InterPro" id="IPR001516">
    <property type="entry name" value="Proton_antipo_N"/>
</dbReference>
<feature type="transmembrane region" description="Helical" evidence="11">
    <location>
        <begin position="563"/>
        <end position="587"/>
    </location>
</feature>
<feature type="transmembrane region" description="Helical" evidence="11">
    <location>
        <begin position="296"/>
        <end position="321"/>
    </location>
</feature>
<feature type="domain" description="NADH:quinone oxidoreductase/Mrp antiporter transmembrane" evidence="12">
    <location>
        <begin position="128"/>
        <end position="398"/>
    </location>
</feature>
<evidence type="ECO:0000256" key="2">
    <source>
        <dbReference type="ARBA" id="ARBA00022448"/>
    </source>
</evidence>
<feature type="transmembrane region" description="Helical" evidence="11">
    <location>
        <begin position="269"/>
        <end position="289"/>
    </location>
</feature>
<evidence type="ECO:0000259" key="12">
    <source>
        <dbReference type="Pfam" id="PF00361"/>
    </source>
</evidence>
<evidence type="ECO:0000259" key="13">
    <source>
        <dbReference type="Pfam" id="PF00662"/>
    </source>
</evidence>
<dbReference type="InterPro" id="IPR025383">
    <property type="entry name" value="MrpA_C/MbhD"/>
</dbReference>
<feature type="transmembrane region" description="Helical" evidence="11">
    <location>
        <begin position="327"/>
        <end position="345"/>
    </location>
</feature>
<dbReference type="Pfam" id="PF20501">
    <property type="entry name" value="MbhE"/>
    <property type="match status" value="1"/>
</dbReference>
<comment type="subcellular location">
    <subcellularLocation>
        <location evidence="1">Cell membrane</location>
        <topology evidence="1">Multi-pass membrane protein</topology>
    </subcellularLocation>
    <subcellularLocation>
        <location evidence="9">Membrane</location>
        <topology evidence="9">Multi-pass membrane protein</topology>
    </subcellularLocation>
</comment>
<keyword evidence="7" id="KW-0406">Ion transport</keyword>
<feature type="transmembrane region" description="Helical" evidence="11">
    <location>
        <begin position="607"/>
        <end position="624"/>
    </location>
</feature>
<feature type="domain" description="MrpA C-terminal/MbhD" evidence="14">
    <location>
        <begin position="613"/>
        <end position="677"/>
    </location>
</feature>
<evidence type="ECO:0000313" key="17">
    <source>
        <dbReference type="Proteomes" id="UP001500908"/>
    </source>
</evidence>